<dbReference type="EMBL" id="BBMR01000002">
    <property type="protein sequence ID" value="GAL17646.1"/>
    <property type="molecule type" value="Genomic_DNA"/>
</dbReference>
<dbReference type="Gene3D" id="1.25.40.80">
    <property type="match status" value="1"/>
</dbReference>
<dbReference type="FunFam" id="1.10.579.10:FF:000003">
    <property type="entry name" value="Deoxyribodipyrimidine photo-lyase"/>
    <property type="match status" value="1"/>
</dbReference>
<proteinExistence type="inferred from homology"/>
<dbReference type="AlphaFoldDB" id="A0A090RQU7"/>
<evidence type="ECO:0000256" key="5">
    <source>
        <dbReference type="ARBA" id="ARBA00022630"/>
    </source>
</evidence>
<feature type="binding site" evidence="12">
    <location>
        <position position="270"/>
    </location>
    <ligand>
        <name>FAD</name>
        <dbReference type="ChEBI" id="CHEBI:57692"/>
    </ligand>
</feature>
<keyword evidence="5 12" id="KW-0285">Flavoprotein</keyword>
<dbReference type="GO" id="GO:0071949">
    <property type="term" value="F:FAD binding"/>
    <property type="evidence" value="ECO:0007669"/>
    <property type="project" value="TreeGrafter"/>
</dbReference>
<dbReference type="Gene3D" id="1.10.579.10">
    <property type="entry name" value="DNA Cyclobutane Dipyrimidine Photolyase, subunit A, domain 3"/>
    <property type="match status" value="1"/>
</dbReference>
<comment type="function">
    <text evidence="10">Involved in repair of UV radiation-induced DNA damage. Catalyzes the light-dependent monomerization (300-600 nm) of cyclobutyl pyrimidine dimers (in cis-syn configuration), which are formed between adjacent bases on the same DNA strand upon exposure to ultraviolet radiation.</text>
</comment>
<keyword evidence="6 12" id="KW-0274">FAD</keyword>
<reference evidence="16 17" key="1">
    <citation type="submission" date="2014-09" db="EMBL/GenBank/DDBJ databases">
        <title>Vibrio maritimus JCM 19235. (C45) whole genome shotgun sequence.</title>
        <authorList>
            <person name="Sawabe T."/>
            <person name="Meirelles P."/>
            <person name="Nakanishi M."/>
            <person name="Sayaka M."/>
            <person name="Hattori M."/>
            <person name="Ohkuma M."/>
        </authorList>
    </citation>
    <scope>NUCLEOTIDE SEQUENCE [LARGE SCALE GENOMIC DNA]</scope>
    <source>
        <strain evidence="17">JCM19235</strain>
    </source>
</reference>
<feature type="binding site" evidence="12">
    <location>
        <begin position="233"/>
        <end position="237"/>
    </location>
    <ligand>
        <name>FAD</name>
        <dbReference type="ChEBI" id="CHEBI:57692"/>
    </ligand>
</feature>
<sequence>MRLVLFNRDLRAIDNTALIEAIDGTTPVIGCYMVTPKQWEQHDLSPIQADLIYRRLGELESELSDINVPLIYGGSDDFSSANDWLIGYCLELGINDIYLNSDYEFNEVQRVTSLSQAASTHHISVHTFSDKCMLAPGTVLNKQGGYFKVFTPFRKAWQNQFSYAEVRKPKVSAEVFLPQEGSVSLDDVFDYPRQDSSQWLVSTKDILARLRQFSDESARHYNTERDIPSIDGTSQLSPYLAIGALSVRQCIARLHYDAGNEPLSEGAQVWLSELIWREFYQHLTHFEPKLSKHHGYLDWERALRWPGEDSWFERWCEGETGYPIVDAAMQQLNQTGWMHNRLRMIVASFLTKDLNIDWRRGERYFMSKLVDGDFAANNGGWQWCASTGCDGQPYFRIFNPITQGERFDSQGEFIRTWLPELRGVPNKFIHKPWTWSEFASLAYPEPIVDHKTQREITLALYKEAKDQF</sequence>
<name>A0A090RQU7_9VIBR</name>
<dbReference type="GO" id="GO:0000719">
    <property type="term" value="P:photoreactive repair"/>
    <property type="evidence" value="ECO:0007669"/>
    <property type="project" value="UniProtKB-ARBA"/>
</dbReference>
<dbReference type="PRINTS" id="PR00147">
    <property type="entry name" value="DNAPHOTLYASE"/>
</dbReference>
<feature type="domain" description="Photolyase/cryptochrome alpha/beta" evidence="15">
    <location>
        <begin position="1"/>
        <end position="133"/>
    </location>
</feature>
<reference evidence="16 17" key="2">
    <citation type="submission" date="2014-09" db="EMBL/GenBank/DDBJ databases">
        <authorList>
            <consortium name="NBRP consortium"/>
            <person name="Sawabe T."/>
            <person name="Meirelles P."/>
            <person name="Nakanishi M."/>
            <person name="Sayaka M."/>
            <person name="Hattori M."/>
            <person name="Ohkuma M."/>
        </authorList>
    </citation>
    <scope>NUCLEOTIDE SEQUENCE [LARGE SCALE GENOMIC DNA]</scope>
    <source>
        <strain evidence="17">JCM19235</strain>
    </source>
</reference>
<comment type="similarity">
    <text evidence="14">Belongs to the DNA photolyase family.</text>
</comment>
<evidence type="ECO:0000256" key="1">
    <source>
        <dbReference type="ARBA" id="ARBA00001932"/>
    </source>
</evidence>
<dbReference type="InterPro" id="IPR006050">
    <property type="entry name" value="DNA_photolyase_N"/>
</dbReference>
<dbReference type="GO" id="GO:0003677">
    <property type="term" value="F:DNA binding"/>
    <property type="evidence" value="ECO:0007669"/>
    <property type="project" value="TreeGrafter"/>
</dbReference>
<dbReference type="Pfam" id="PF00875">
    <property type="entry name" value="DNA_photolyase"/>
    <property type="match status" value="1"/>
</dbReference>
<organism evidence="16 17">
    <name type="scientific">Vibrio maritimus</name>
    <dbReference type="NCBI Taxonomy" id="990268"/>
    <lineage>
        <taxon>Bacteria</taxon>
        <taxon>Pseudomonadati</taxon>
        <taxon>Pseudomonadota</taxon>
        <taxon>Gammaproteobacteria</taxon>
        <taxon>Vibrionales</taxon>
        <taxon>Vibrionaceae</taxon>
        <taxon>Vibrio</taxon>
    </lineage>
</organism>
<evidence type="ECO:0000256" key="4">
    <source>
        <dbReference type="ARBA" id="ARBA00014046"/>
    </source>
</evidence>
<feature type="site" description="Electron transfer via tryptophanyl radical" evidence="13">
    <location>
        <position position="358"/>
    </location>
</feature>
<comment type="catalytic activity">
    <reaction evidence="9">
        <text>cyclobutadipyrimidine (in DNA) = 2 pyrimidine residues (in DNA).</text>
        <dbReference type="EC" id="4.1.99.3"/>
    </reaction>
</comment>
<dbReference type="EC" id="4.1.99.3" evidence="3"/>
<keyword evidence="16" id="KW-0456">Lyase</keyword>
<dbReference type="GO" id="GO:0003904">
    <property type="term" value="F:deoxyribodipyrimidine photo-lyase activity"/>
    <property type="evidence" value="ECO:0007669"/>
    <property type="project" value="UniProtKB-EC"/>
</dbReference>
<dbReference type="SUPFAM" id="SSF52425">
    <property type="entry name" value="Cryptochrome/photolyase, N-terminal domain"/>
    <property type="match status" value="1"/>
</dbReference>
<dbReference type="InterPro" id="IPR005101">
    <property type="entry name" value="Cryptochr/Photolyase_FAD-bd"/>
</dbReference>
<evidence type="ECO:0000256" key="9">
    <source>
        <dbReference type="ARBA" id="ARBA00033999"/>
    </source>
</evidence>
<keyword evidence="17" id="KW-1185">Reference proteome</keyword>
<evidence type="ECO:0000256" key="12">
    <source>
        <dbReference type="PIRSR" id="PIRSR602081-1"/>
    </source>
</evidence>
<gene>
    <name evidence="16" type="ORF">JCM19235_6199</name>
</gene>
<dbReference type="NCBIfam" id="NF007955">
    <property type="entry name" value="PRK10674.1"/>
    <property type="match status" value="1"/>
</dbReference>
<feature type="site" description="Electron transfer via tryptophanyl radical" evidence="13">
    <location>
        <position position="381"/>
    </location>
</feature>
<dbReference type="InterPro" id="IPR036134">
    <property type="entry name" value="Crypto/Photolyase_FAD-like_sf"/>
</dbReference>
<evidence type="ECO:0000256" key="7">
    <source>
        <dbReference type="ARBA" id="ARBA00022991"/>
    </source>
</evidence>
<feature type="binding site" evidence="12">
    <location>
        <begin position="371"/>
        <end position="373"/>
    </location>
    <ligand>
        <name>FAD</name>
        <dbReference type="ChEBI" id="CHEBI:57692"/>
    </ligand>
</feature>
<accession>A0A090RQU7</accession>
<protein>
    <recommendedName>
        <fullName evidence="4">Deoxyribodipyrimidine photo-lyase</fullName>
        <ecNumber evidence="3">4.1.99.3</ecNumber>
    </recommendedName>
    <alternativeName>
        <fullName evidence="8">DNA photolyase</fullName>
    </alternativeName>
    <alternativeName>
        <fullName evidence="11">Photoreactivating enzyme</fullName>
    </alternativeName>
</protein>
<comment type="cofactor">
    <cofactor evidence="1">
        <name>(6R)-5,10-methylene-5,6,7,8-tetrahydrofolate</name>
        <dbReference type="ChEBI" id="CHEBI:15636"/>
    </cofactor>
</comment>
<comment type="caution">
    <text evidence="16">The sequence shown here is derived from an EMBL/GenBank/DDBJ whole genome shotgun (WGS) entry which is preliminary data.</text>
</comment>
<comment type="cofactor">
    <cofactor evidence="12">
        <name>FAD</name>
        <dbReference type="ChEBI" id="CHEBI:57692"/>
    </cofactor>
    <text evidence="12">Binds 1 FAD per subunit.</text>
</comment>
<dbReference type="PROSITE" id="PS00691">
    <property type="entry name" value="DNA_PHOTOLYASES_1_2"/>
    <property type="match status" value="1"/>
</dbReference>
<dbReference type="Gene3D" id="3.40.50.620">
    <property type="entry name" value="HUPs"/>
    <property type="match status" value="1"/>
</dbReference>
<dbReference type="OrthoDB" id="9772484at2"/>
<evidence type="ECO:0000259" key="15">
    <source>
        <dbReference type="PROSITE" id="PS51645"/>
    </source>
</evidence>
<evidence type="ECO:0000313" key="16">
    <source>
        <dbReference type="EMBL" id="GAL17646.1"/>
    </source>
</evidence>
<dbReference type="InterPro" id="IPR018394">
    <property type="entry name" value="DNA_photolyase_1_CS_C"/>
</dbReference>
<evidence type="ECO:0000256" key="6">
    <source>
        <dbReference type="ARBA" id="ARBA00022827"/>
    </source>
</evidence>
<feature type="site" description="Electron transfer via tryptophanyl radical" evidence="13">
    <location>
        <position position="305"/>
    </location>
</feature>
<dbReference type="PROSITE" id="PS51645">
    <property type="entry name" value="PHR_CRY_ALPHA_BETA"/>
    <property type="match status" value="1"/>
</dbReference>
<evidence type="ECO:0000256" key="13">
    <source>
        <dbReference type="PIRSR" id="PIRSR602081-2"/>
    </source>
</evidence>
<dbReference type="InterPro" id="IPR002081">
    <property type="entry name" value="Cryptochrome/DNA_photolyase_1"/>
</dbReference>
<keyword evidence="7 14" id="KW-0157">Chromophore</keyword>
<feature type="binding site" evidence="12">
    <location>
        <position position="221"/>
    </location>
    <ligand>
        <name>FAD</name>
        <dbReference type="ChEBI" id="CHEBI:57692"/>
    </ligand>
</feature>
<dbReference type="GO" id="GO:0009416">
    <property type="term" value="P:response to light stimulus"/>
    <property type="evidence" value="ECO:0007669"/>
    <property type="project" value="TreeGrafter"/>
</dbReference>
<dbReference type="STRING" id="990268.JCM19235_6199"/>
<evidence type="ECO:0000256" key="3">
    <source>
        <dbReference type="ARBA" id="ARBA00013149"/>
    </source>
</evidence>
<dbReference type="InterPro" id="IPR036155">
    <property type="entry name" value="Crypto/Photolyase_N_sf"/>
</dbReference>
<feature type="binding site" evidence="12">
    <location>
        <begin position="273"/>
        <end position="280"/>
    </location>
    <ligand>
        <name>FAD</name>
        <dbReference type="ChEBI" id="CHEBI:57692"/>
    </ligand>
</feature>
<dbReference type="PANTHER" id="PTHR11455">
    <property type="entry name" value="CRYPTOCHROME"/>
    <property type="match status" value="1"/>
</dbReference>
<dbReference type="PANTHER" id="PTHR11455:SF9">
    <property type="entry name" value="CRYPTOCHROME CIRCADIAN CLOCK 5 ISOFORM X1"/>
    <property type="match status" value="1"/>
</dbReference>
<evidence type="ECO:0000256" key="11">
    <source>
        <dbReference type="ARBA" id="ARBA00083107"/>
    </source>
</evidence>
<dbReference type="Pfam" id="PF03441">
    <property type="entry name" value="FAD_binding_7"/>
    <property type="match status" value="1"/>
</dbReference>
<comment type="similarity">
    <text evidence="2">Belongs to the DNA photolyase class-1 family.</text>
</comment>
<evidence type="ECO:0000313" key="17">
    <source>
        <dbReference type="Proteomes" id="UP000029228"/>
    </source>
</evidence>
<dbReference type="SUPFAM" id="SSF48173">
    <property type="entry name" value="Cryptochrome/photolyase FAD-binding domain"/>
    <property type="match status" value="1"/>
</dbReference>
<evidence type="ECO:0000256" key="14">
    <source>
        <dbReference type="RuleBase" id="RU004182"/>
    </source>
</evidence>
<dbReference type="InterPro" id="IPR014729">
    <property type="entry name" value="Rossmann-like_a/b/a_fold"/>
</dbReference>
<dbReference type="Proteomes" id="UP000029228">
    <property type="component" value="Unassembled WGS sequence"/>
</dbReference>
<evidence type="ECO:0000256" key="8">
    <source>
        <dbReference type="ARBA" id="ARBA00031671"/>
    </source>
</evidence>
<evidence type="ECO:0000256" key="2">
    <source>
        <dbReference type="ARBA" id="ARBA00005862"/>
    </source>
</evidence>
<evidence type="ECO:0000256" key="10">
    <source>
        <dbReference type="ARBA" id="ARBA00059220"/>
    </source>
</evidence>